<dbReference type="AlphaFoldDB" id="A0A6S6U686"/>
<gene>
    <name evidence="2" type="ORF">HELGO_WM20559</name>
</gene>
<accession>A0A6S6U686</accession>
<reference evidence="2" key="1">
    <citation type="submission" date="2020-01" db="EMBL/GenBank/DDBJ databases">
        <authorList>
            <person name="Meier V. D."/>
            <person name="Meier V D."/>
        </authorList>
    </citation>
    <scope>NUCLEOTIDE SEQUENCE</scope>
    <source>
        <strain evidence="2">HLG_WM_MAG_09</strain>
    </source>
</reference>
<dbReference type="PANTHER" id="PTHR36508:SF1">
    <property type="entry name" value="PROTEIN SLYX"/>
    <property type="match status" value="1"/>
</dbReference>
<proteinExistence type="predicted"/>
<name>A0A6S6U686_9GAMM</name>
<dbReference type="PANTHER" id="PTHR36508">
    <property type="entry name" value="PROTEIN SLYX"/>
    <property type="match status" value="1"/>
</dbReference>
<feature type="compositionally biased region" description="Polar residues" evidence="1">
    <location>
        <begin position="50"/>
        <end position="60"/>
    </location>
</feature>
<protein>
    <submittedName>
        <fullName evidence="2">SlyX protein</fullName>
    </submittedName>
</protein>
<dbReference type="Pfam" id="PF04102">
    <property type="entry name" value="SlyX"/>
    <property type="match status" value="1"/>
</dbReference>
<evidence type="ECO:0000256" key="1">
    <source>
        <dbReference type="SAM" id="MobiDB-lite"/>
    </source>
</evidence>
<dbReference type="InterPro" id="IPR007236">
    <property type="entry name" value="SlyX"/>
</dbReference>
<sequence length="67" mass="7798">MKNRIAELEIKFMEQETTLESLSEQVYLQQKEIGSLTRQLEIMKDRLKSMSPSPIASMSEETPPPHY</sequence>
<evidence type="ECO:0000313" key="2">
    <source>
        <dbReference type="EMBL" id="CAA6828556.1"/>
    </source>
</evidence>
<organism evidence="2">
    <name type="scientific">uncultured Thiotrichaceae bacterium</name>
    <dbReference type="NCBI Taxonomy" id="298394"/>
    <lineage>
        <taxon>Bacteria</taxon>
        <taxon>Pseudomonadati</taxon>
        <taxon>Pseudomonadota</taxon>
        <taxon>Gammaproteobacteria</taxon>
        <taxon>Thiotrichales</taxon>
        <taxon>Thiotrichaceae</taxon>
        <taxon>environmental samples</taxon>
    </lineage>
</organism>
<dbReference type="EMBL" id="CACVAT010000470">
    <property type="protein sequence ID" value="CAA6828556.1"/>
    <property type="molecule type" value="Genomic_DNA"/>
</dbReference>
<feature type="region of interest" description="Disordered" evidence="1">
    <location>
        <begin position="47"/>
        <end position="67"/>
    </location>
</feature>
<dbReference type="SUPFAM" id="SSF90257">
    <property type="entry name" value="Myosin rod fragments"/>
    <property type="match status" value="1"/>
</dbReference>